<dbReference type="Pfam" id="PF01471">
    <property type="entry name" value="PG_binding_1"/>
    <property type="match status" value="2"/>
</dbReference>
<feature type="domain" description="Peptidoglycan binding-like" evidence="1">
    <location>
        <begin position="6"/>
        <end position="59"/>
    </location>
</feature>
<evidence type="ECO:0000313" key="2">
    <source>
        <dbReference type="EMBL" id="HGW94111.1"/>
    </source>
</evidence>
<gene>
    <name evidence="2" type="ORF">ENR47_07495</name>
</gene>
<dbReference type="InterPro" id="IPR036366">
    <property type="entry name" value="PGBDSf"/>
</dbReference>
<name>A0A832H4L1_9CYAN</name>
<reference evidence="2" key="1">
    <citation type="journal article" date="2020" name="mSystems">
        <title>Genome- and Community-Level Interaction Insights into Carbon Utilization and Element Cycling Functions of Hydrothermarchaeota in Hydrothermal Sediment.</title>
        <authorList>
            <person name="Zhou Z."/>
            <person name="Liu Y."/>
            <person name="Xu W."/>
            <person name="Pan J."/>
            <person name="Luo Z.H."/>
            <person name="Li M."/>
        </authorList>
    </citation>
    <scope>NUCLEOTIDE SEQUENCE [LARGE SCALE GENOMIC DNA]</scope>
    <source>
        <strain evidence="2">SpSt-402</strain>
    </source>
</reference>
<dbReference type="EMBL" id="DSRD01000482">
    <property type="protein sequence ID" value="HGW94111.1"/>
    <property type="molecule type" value="Genomic_DNA"/>
</dbReference>
<evidence type="ECO:0000259" key="1">
    <source>
        <dbReference type="Pfam" id="PF01471"/>
    </source>
</evidence>
<protein>
    <submittedName>
        <fullName evidence="2">Peptidoglycan-binding protein</fullName>
    </submittedName>
</protein>
<dbReference type="AlphaFoldDB" id="A0A832H4L1"/>
<dbReference type="InterPro" id="IPR002477">
    <property type="entry name" value="Peptidoglycan-bd-like"/>
</dbReference>
<organism evidence="2">
    <name type="scientific">Oscillatoriales cyanobacterium SpSt-402</name>
    <dbReference type="NCBI Taxonomy" id="2282168"/>
    <lineage>
        <taxon>Bacteria</taxon>
        <taxon>Bacillati</taxon>
        <taxon>Cyanobacteriota</taxon>
        <taxon>Cyanophyceae</taxon>
        <taxon>Oscillatoriophycideae</taxon>
        <taxon>Oscillatoriales</taxon>
    </lineage>
</organism>
<dbReference type="SUPFAM" id="SSF47090">
    <property type="entry name" value="PGBD-like"/>
    <property type="match status" value="2"/>
</dbReference>
<proteinExistence type="predicted"/>
<accession>A0A832H4L1</accession>
<feature type="domain" description="Peptidoglycan binding-like" evidence="1">
    <location>
        <begin position="66"/>
        <end position="119"/>
    </location>
</feature>
<dbReference type="Gene3D" id="1.10.101.10">
    <property type="entry name" value="PGBD-like superfamily/PGBD"/>
    <property type="match status" value="1"/>
</dbReference>
<sequence>MPYTLSQLKEVLDGLGYNLGPDGLNGNSGNALDVFTQAAIQELQAHYQLPVSGKLDTITDNLVKKLVRNIQYSLNVVVDAKLPVNEFYGPRTVQAMKAFQRTYGLPVTGIAGLTIRQKLDEEAKKHAIATA</sequence>
<comment type="caution">
    <text evidence="2">The sequence shown here is derived from an EMBL/GenBank/DDBJ whole genome shotgun (WGS) entry which is preliminary data.</text>
</comment>
<dbReference type="InterPro" id="IPR036365">
    <property type="entry name" value="PGBD-like_sf"/>
</dbReference>